<dbReference type="EMBL" id="CP024723">
    <property type="protein sequence ID" value="ATV26319.1"/>
    <property type="molecule type" value="Genomic_DNA"/>
</dbReference>
<evidence type="ECO:0000313" key="2">
    <source>
        <dbReference type="Proteomes" id="UP000229630"/>
    </source>
</evidence>
<organism evidence="1 2">
    <name type="scientific">Prevotella intermedia</name>
    <dbReference type="NCBI Taxonomy" id="28131"/>
    <lineage>
        <taxon>Bacteria</taxon>
        <taxon>Pseudomonadati</taxon>
        <taxon>Bacteroidota</taxon>
        <taxon>Bacteroidia</taxon>
        <taxon>Bacteroidales</taxon>
        <taxon>Prevotellaceae</taxon>
        <taxon>Prevotella</taxon>
    </lineage>
</organism>
<gene>
    <name evidence="1" type="ORF">CTM62_06040</name>
</gene>
<evidence type="ECO:0000313" key="1">
    <source>
        <dbReference type="EMBL" id="ATV26319.1"/>
    </source>
</evidence>
<protein>
    <submittedName>
        <fullName evidence="1">Uncharacterized protein</fullName>
    </submittedName>
</protein>
<accession>A0A2D3L6W5</accession>
<reference evidence="1 2" key="1">
    <citation type="submission" date="2017-11" db="EMBL/GenBank/DDBJ databases">
        <title>Genome sequencing of Prevotella intermedia KCOM 2837.</title>
        <authorList>
            <person name="Kook J.-K."/>
            <person name="Park S.-N."/>
            <person name="Lim Y.K."/>
        </authorList>
    </citation>
    <scope>NUCLEOTIDE SEQUENCE [LARGE SCALE GENOMIC DNA]</scope>
    <source>
        <strain evidence="1 2">KCOM 2837</strain>
    </source>
</reference>
<name>A0A2D3L6W5_PREIN</name>
<proteinExistence type="predicted"/>
<dbReference type="Proteomes" id="UP000229630">
    <property type="component" value="Chromosome 1"/>
</dbReference>
<sequence>MKLKKHYYQSKERRWYRTIMLLFLLCLYGHTQAQNVTISPKTGNLMAALTEDNEIGFERGWSSLWRHEQIPLSLTVADYPDITDGGELSRPAGNLAEEKGELVLVGGRKNNLFMEVSLPKGYRITRYTLVMKNNLDGTSFKGMNFGYVTKQIYETNAKFETGHKAKATSGEISGFNEGDKEYTITRTSNASGDMGNQLYFCFDKRGVDEFFGVTIKYFEIHFTAEGDFTEHVAPVLVDNSQIPVSYYEMPFSTSKLDIGPIKPRTKNGNTFYSYDYNNVKDLAANMIIYQKDAVNNDKQAADIATNKHIFAFLKDGKSHFGLKNDTYFIETPTAATTQNNDKLLLGYRITGAKFNCAYAKEIKFKEFTVSKKHKILLKTYYLTENGSSSSNSSNAAKWFIDDYGHMRTGDNYLKVDNSGLISVTPNKDMATVVRREGSNIFYGDKYLCLDRKKIVFGSNNYATSADNTETDFTVNSYGAPYTLKIYDKTGKNVEKEIVINNADATGTYELKGLNNDAVKFEITGLTGNDAKAAVSVDVTMQALDPFIHSIDIVCHDWENVNKMTQTFTANDFSVRGGKFTFYVPKDFSIKEGEQQPCKFTFENLYSLYGDNTYYTGTPKQKNGNARYVFIESPYDKAFNGLYDPSYDHDADYKDKVKAIVSGTKPFRFNNADELKNTSPSNETKFFTEFPFTKTAYVATPGAEFKELELMKDGSEVRYLFTADETRYNISPATATEHRSHAFYVMDIQLIIKEYKPKFTWTKIYTSTCYDENGKDVEKPQYGLKLGTTEADEDGKMGYLTAKQISNILQNKTDELGEAEGDPYPADIEKPDQVLYVDASELKTVVYKEVAVGAKDDLDNTMSLLGKNALFYLPENLAPAKDNFATKTGSGKFNACKDIVLTDKKPFYAPYDIRVDAAQTATYTRKITVPKNGKVAFASVMLPFALSVQDGVHTNADGLCNFRLSTMNESNCITLEQGEATSPNNYKAKANFVPITGSSTVANKPYMVEVLTAPTDATISFIASQKGANVVTSRVMDSNSYLFKGETANGKIGQHVVSFTNYGSYSGQKLDKNRKIFYFSGNMYLCSRNLRPGLNWLYVYPFRAFYEYTGGADAKDLNGMSINYDDSEGETTGIEYLQTRPDLAVQAGNGTITFTATADRKVNVYTVTGTLANSVSIKAGNTETINVPAGMYMVNGVKIIVK</sequence>
<dbReference type="AlphaFoldDB" id="A0A2D3L6W5"/>